<name>A0AAW1SQP8_9CHLO</name>
<keyword evidence="3" id="KW-1185">Reference proteome</keyword>
<proteinExistence type="predicted"/>
<evidence type="ECO:0000256" key="1">
    <source>
        <dbReference type="SAM" id="MobiDB-lite"/>
    </source>
</evidence>
<accession>A0AAW1SQP8</accession>
<dbReference type="EMBL" id="JALJOV010001082">
    <property type="protein sequence ID" value="KAK9854813.1"/>
    <property type="molecule type" value="Genomic_DNA"/>
</dbReference>
<dbReference type="AlphaFoldDB" id="A0AAW1SQP8"/>
<protein>
    <submittedName>
        <fullName evidence="2">Uncharacterized protein</fullName>
    </submittedName>
</protein>
<sequence length="92" mass="10157">MTEHSSPHQQAPGDTWTSYAEASQAERQGRRGVQRELAGVGEAYSAADTYLDRVRATPGPSTFGNIWTEWQFPPNASIPLYNMGRPFAARDS</sequence>
<evidence type="ECO:0000313" key="2">
    <source>
        <dbReference type="EMBL" id="KAK9854813.1"/>
    </source>
</evidence>
<comment type="caution">
    <text evidence="2">The sequence shown here is derived from an EMBL/GenBank/DDBJ whole genome shotgun (WGS) entry which is preliminary data.</text>
</comment>
<gene>
    <name evidence="2" type="ORF">WJX84_006656</name>
</gene>
<reference evidence="2 3" key="1">
    <citation type="journal article" date="2024" name="Nat. Commun.">
        <title>Phylogenomics reveals the evolutionary origins of lichenization in chlorophyte algae.</title>
        <authorList>
            <person name="Puginier C."/>
            <person name="Libourel C."/>
            <person name="Otte J."/>
            <person name="Skaloud P."/>
            <person name="Haon M."/>
            <person name="Grisel S."/>
            <person name="Petersen M."/>
            <person name="Berrin J.G."/>
            <person name="Delaux P.M."/>
            <person name="Dal Grande F."/>
            <person name="Keller J."/>
        </authorList>
    </citation>
    <scope>NUCLEOTIDE SEQUENCE [LARGE SCALE GENOMIC DNA]</scope>
    <source>
        <strain evidence="2 3">SAG 2523</strain>
    </source>
</reference>
<evidence type="ECO:0000313" key="3">
    <source>
        <dbReference type="Proteomes" id="UP001485043"/>
    </source>
</evidence>
<organism evidence="2 3">
    <name type="scientific">Apatococcus fuscideae</name>
    <dbReference type="NCBI Taxonomy" id="2026836"/>
    <lineage>
        <taxon>Eukaryota</taxon>
        <taxon>Viridiplantae</taxon>
        <taxon>Chlorophyta</taxon>
        <taxon>core chlorophytes</taxon>
        <taxon>Trebouxiophyceae</taxon>
        <taxon>Chlorellales</taxon>
        <taxon>Chlorellaceae</taxon>
        <taxon>Apatococcus</taxon>
    </lineage>
</organism>
<feature type="region of interest" description="Disordered" evidence="1">
    <location>
        <begin position="1"/>
        <end position="36"/>
    </location>
</feature>
<dbReference type="Proteomes" id="UP001485043">
    <property type="component" value="Unassembled WGS sequence"/>
</dbReference>